<dbReference type="InterPro" id="IPR012132">
    <property type="entry name" value="GMC_OxRdtase"/>
</dbReference>
<dbReference type="EMBL" id="QTUJ01000003">
    <property type="protein sequence ID" value="REF68734.1"/>
    <property type="molecule type" value="Genomic_DNA"/>
</dbReference>
<evidence type="ECO:0000256" key="5">
    <source>
        <dbReference type="PIRSR" id="PIRSR000137-2"/>
    </source>
</evidence>
<evidence type="ECO:0000256" key="4">
    <source>
        <dbReference type="ARBA" id="ARBA00022827"/>
    </source>
</evidence>
<organism evidence="7 8">
    <name type="scientific">Paracoccus versutus</name>
    <name type="common">Thiobacillus versutus</name>
    <dbReference type="NCBI Taxonomy" id="34007"/>
    <lineage>
        <taxon>Bacteria</taxon>
        <taxon>Pseudomonadati</taxon>
        <taxon>Pseudomonadota</taxon>
        <taxon>Alphaproteobacteria</taxon>
        <taxon>Rhodobacterales</taxon>
        <taxon>Paracoccaceae</taxon>
        <taxon>Paracoccus</taxon>
    </lineage>
</organism>
<keyword evidence="3" id="KW-0285">Flavoprotein</keyword>
<dbReference type="Pfam" id="PF05199">
    <property type="entry name" value="GMC_oxred_C"/>
    <property type="match status" value="1"/>
</dbReference>
<dbReference type="PIRSF" id="PIRSF000137">
    <property type="entry name" value="Alcohol_oxidase"/>
    <property type="match status" value="1"/>
</dbReference>
<evidence type="ECO:0000256" key="2">
    <source>
        <dbReference type="ARBA" id="ARBA00010790"/>
    </source>
</evidence>
<keyword evidence="4 5" id="KW-0274">FAD</keyword>
<reference evidence="7 8" key="1">
    <citation type="submission" date="2018-08" db="EMBL/GenBank/DDBJ databases">
        <title>Genomic Encyclopedia of Archaeal and Bacterial Type Strains, Phase II (KMG-II): from individual species to whole genera.</title>
        <authorList>
            <person name="Goeker M."/>
        </authorList>
    </citation>
    <scope>NUCLEOTIDE SEQUENCE [LARGE SCALE GENOMIC DNA]</scope>
    <source>
        <strain evidence="7 8">DSM 17099</strain>
    </source>
</reference>
<dbReference type="AlphaFoldDB" id="A0A3D9XEA1"/>
<feature type="binding site" evidence="5">
    <location>
        <begin position="469"/>
        <end position="470"/>
    </location>
    <ligand>
        <name>FAD</name>
        <dbReference type="ChEBI" id="CHEBI:57692"/>
    </ligand>
</feature>
<dbReference type="InterPro" id="IPR007867">
    <property type="entry name" value="GMC_OxRtase_C"/>
</dbReference>
<comment type="similarity">
    <text evidence="2">Belongs to the GMC oxidoreductase family.</text>
</comment>
<feature type="binding site" evidence="5">
    <location>
        <position position="87"/>
    </location>
    <ligand>
        <name>FAD</name>
        <dbReference type="ChEBI" id="CHEBI:57692"/>
    </ligand>
</feature>
<dbReference type="PANTHER" id="PTHR11552:SF147">
    <property type="entry name" value="CHOLINE DEHYDROGENASE, MITOCHONDRIAL"/>
    <property type="match status" value="1"/>
</dbReference>
<accession>A0A3D9XEA1</accession>
<name>A0A3D9XEA1_PARVE</name>
<evidence type="ECO:0000259" key="6">
    <source>
        <dbReference type="PROSITE" id="PS00624"/>
    </source>
</evidence>
<dbReference type="Proteomes" id="UP000256941">
    <property type="component" value="Unassembled WGS sequence"/>
</dbReference>
<comment type="cofactor">
    <cofactor evidence="1 5">
        <name>FAD</name>
        <dbReference type="ChEBI" id="CHEBI:57692"/>
    </cofactor>
</comment>
<dbReference type="InterPro" id="IPR000172">
    <property type="entry name" value="GMC_OxRdtase_N"/>
</dbReference>
<dbReference type="Gene3D" id="3.30.560.10">
    <property type="entry name" value="Glucose Oxidase, domain 3"/>
    <property type="match status" value="1"/>
</dbReference>
<dbReference type="RefSeq" id="WP_116222673.1">
    <property type="nucleotide sequence ID" value="NZ_CP038197.1"/>
</dbReference>
<sequence>MESFDYIVIGSGSSGSVVASRLSEDGRNQVLLLEAGGHADRFWVHAPAGMGRLFLEKAINWAYFTEPGAEINGRSIYWPRGKTEGGTGAVNGMVYMRGHPLDFDRWAALGAEGWGWDEVLPYFIKSESNSRGASAFHGGDGPLRVSDPRQKHPTIEDYLRAAENAGVPRVADLNAPPYEGADFHQHTIRDGRRETSYTAFVKPVLHRRNLTVMRKTRVLRILVERGEATGVEILQGDRRHVIRARREIVVSAGSLNSPHLLMLSGIGEGRMLAAQGIAVARDLPGVGRNLQDHWFGPMIWEVTRGSSYNDALRGLGKYVEGVKYLLARRGLLALSVSASAVFARSSDALAQPDLQMVLRPVSYTFHPKGAVMVDGFPGVSAGVVLLNPGSRGHVSLRSPDPLAAPAFQPNYLSDPDDGRRTVLGLRRMREIMSRDPVAARVVAERLPGPAVQEDEALLEHIRAHGNCGWHQVGTCRMGRDALSVVDPRLRVHGIGRLRVADGSVMPTITSGNTNAPCIMIGEKAADMIRQDALPRRDTS</sequence>
<feature type="binding site" evidence="5">
    <location>
        <begin position="91"/>
        <end position="94"/>
    </location>
    <ligand>
        <name>FAD</name>
        <dbReference type="ChEBI" id="CHEBI:57692"/>
    </ligand>
</feature>
<dbReference type="SUPFAM" id="SSF54373">
    <property type="entry name" value="FAD-linked reductases, C-terminal domain"/>
    <property type="match status" value="1"/>
</dbReference>
<protein>
    <submittedName>
        <fullName evidence="7">Choline dehydrogenase</fullName>
    </submittedName>
</protein>
<feature type="domain" description="Glucose-methanol-choline oxidoreductase N-terminal" evidence="6">
    <location>
        <begin position="253"/>
        <end position="267"/>
    </location>
</feature>
<evidence type="ECO:0000256" key="1">
    <source>
        <dbReference type="ARBA" id="ARBA00001974"/>
    </source>
</evidence>
<dbReference type="PROSITE" id="PS00624">
    <property type="entry name" value="GMC_OXRED_2"/>
    <property type="match status" value="1"/>
</dbReference>
<feature type="binding site" evidence="5">
    <location>
        <position position="502"/>
    </location>
    <ligand>
        <name>FAD</name>
        <dbReference type="ChEBI" id="CHEBI:57692"/>
    </ligand>
</feature>
<comment type="caution">
    <text evidence="7">The sequence shown here is derived from an EMBL/GenBank/DDBJ whole genome shotgun (WGS) entry which is preliminary data.</text>
</comment>
<dbReference type="PANTHER" id="PTHR11552">
    <property type="entry name" value="GLUCOSE-METHANOL-CHOLINE GMC OXIDOREDUCTASE"/>
    <property type="match status" value="1"/>
</dbReference>
<dbReference type="GO" id="GO:0016614">
    <property type="term" value="F:oxidoreductase activity, acting on CH-OH group of donors"/>
    <property type="evidence" value="ECO:0007669"/>
    <property type="project" value="InterPro"/>
</dbReference>
<dbReference type="InterPro" id="IPR036188">
    <property type="entry name" value="FAD/NAD-bd_sf"/>
</dbReference>
<dbReference type="GO" id="GO:0050660">
    <property type="term" value="F:flavin adenine dinucleotide binding"/>
    <property type="evidence" value="ECO:0007669"/>
    <property type="project" value="InterPro"/>
</dbReference>
<feature type="binding site" evidence="5">
    <location>
        <position position="218"/>
    </location>
    <ligand>
        <name>FAD</name>
        <dbReference type="ChEBI" id="CHEBI:57692"/>
    </ligand>
</feature>
<dbReference type="Pfam" id="PF00732">
    <property type="entry name" value="GMC_oxred_N"/>
    <property type="match status" value="1"/>
</dbReference>
<evidence type="ECO:0000313" key="8">
    <source>
        <dbReference type="Proteomes" id="UP000256941"/>
    </source>
</evidence>
<evidence type="ECO:0000313" key="7">
    <source>
        <dbReference type="EMBL" id="REF68734.1"/>
    </source>
</evidence>
<dbReference type="SUPFAM" id="SSF51905">
    <property type="entry name" value="FAD/NAD(P)-binding domain"/>
    <property type="match status" value="1"/>
</dbReference>
<gene>
    <name evidence="7" type="ORF">BDD41_3805</name>
</gene>
<dbReference type="Gene3D" id="3.50.50.60">
    <property type="entry name" value="FAD/NAD(P)-binding domain"/>
    <property type="match status" value="1"/>
</dbReference>
<evidence type="ECO:0000256" key="3">
    <source>
        <dbReference type="ARBA" id="ARBA00022630"/>
    </source>
</evidence>
<proteinExistence type="inferred from homology"/>